<name>A0A644YC21_9ZZZZ</name>
<accession>A0A644YC21</accession>
<evidence type="ECO:0000256" key="2">
    <source>
        <dbReference type="SAM" id="MobiDB-lite"/>
    </source>
</evidence>
<dbReference type="InterPro" id="IPR007139">
    <property type="entry name" value="DUF349"/>
</dbReference>
<protein>
    <recommendedName>
        <fullName evidence="4">DUF349 domain-containing protein</fullName>
    </recommendedName>
</protein>
<sequence length="622" mass="74122">MTQDTLNSAPQEQFEDNKNLENENNAEQSEHSTENPVHESQDSSRPDFNEMTLKDIVQYFQELLERGDQQEMYKYSDTIKAAFYKTLKKEKIALGIIFPQNEESLEQEEGDVVSVNPFAELERGFKELYNKYKLERSVFLHSLEKNKEENLVLKNRIIEELKDLLEKQEDLQHTFPTFRELQNRWKSIGPVPQSHTKDLWENYQFLIEKFYDFVKINNELRDLDLKKNLELKAELCTKAEELMNEPNIVLSFRKLQKYHEEWRELGPVPKELREDIWERFKKATTNINKRQQDYFEGLKADHKQNLELKTALCEKAEVIAGNKDGEKDWNTLSKEMETLQEEWKTIGFASKKDNQRIYDRFRAACDKFYEEKRHFYSGFKKEMQENLEKKIALCEQAEALKDSEDWKKATDQLISLQKKWKEIGPVARKQSDAVWKRFRAACDHFFERKSTHFSSVEENYEDNLNLKKELINEINEYKPDSVTAENLAAFRDFQNRWSEIGFVPLKEKERIQAEYRHAMDSKFAEFRSNDNENKFGRFKKHIKELKGSGKGDKGIKVERDKLFQKFRQLEQDIALWENNIGFFAKSKNADNIINDIEKKISKAKEEMIQIEEKIKLIDKQYE</sequence>
<dbReference type="EMBL" id="VSSQ01004669">
    <property type="protein sequence ID" value="MPM26182.1"/>
    <property type="molecule type" value="Genomic_DNA"/>
</dbReference>
<evidence type="ECO:0000313" key="3">
    <source>
        <dbReference type="EMBL" id="MPM26182.1"/>
    </source>
</evidence>
<organism evidence="3">
    <name type="scientific">bioreactor metagenome</name>
    <dbReference type="NCBI Taxonomy" id="1076179"/>
    <lineage>
        <taxon>unclassified sequences</taxon>
        <taxon>metagenomes</taxon>
        <taxon>ecological metagenomes</taxon>
    </lineage>
</organism>
<gene>
    <name evidence="3" type="ORF">SDC9_72683</name>
</gene>
<feature type="compositionally biased region" description="Basic and acidic residues" evidence="2">
    <location>
        <begin position="28"/>
        <end position="47"/>
    </location>
</feature>
<dbReference type="AlphaFoldDB" id="A0A644YC21"/>
<evidence type="ECO:0008006" key="4">
    <source>
        <dbReference type="Google" id="ProtNLM"/>
    </source>
</evidence>
<proteinExistence type="predicted"/>
<reference evidence="3" key="1">
    <citation type="submission" date="2019-08" db="EMBL/GenBank/DDBJ databases">
        <authorList>
            <person name="Kucharzyk K."/>
            <person name="Murdoch R.W."/>
            <person name="Higgins S."/>
            <person name="Loffler F."/>
        </authorList>
    </citation>
    <scope>NUCLEOTIDE SEQUENCE</scope>
</reference>
<keyword evidence="1" id="KW-0175">Coiled coil</keyword>
<feature type="compositionally biased region" description="Polar residues" evidence="2">
    <location>
        <begin position="1"/>
        <end position="11"/>
    </location>
</feature>
<comment type="caution">
    <text evidence="3">The sequence shown here is derived from an EMBL/GenBank/DDBJ whole genome shotgun (WGS) entry which is preliminary data.</text>
</comment>
<evidence type="ECO:0000256" key="1">
    <source>
        <dbReference type="SAM" id="Coils"/>
    </source>
</evidence>
<feature type="region of interest" description="Disordered" evidence="2">
    <location>
        <begin position="1"/>
        <end position="47"/>
    </location>
</feature>
<feature type="coiled-coil region" evidence="1">
    <location>
        <begin position="559"/>
        <end position="620"/>
    </location>
</feature>
<dbReference type="Pfam" id="PF03993">
    <property type="entry name" value="DUF349"/>
    <property type="match status" value="5"/>
</dbReference>